<reference evidence="1 2" key="1">
    <citation type="submission" date="2018-04" db="EMBL/GenBank/DDBJ databases">
        <title>Genomic Encyclopedia of Type Strains, Phase III (KMG-III): the genomes of soil and plant-associated and newly described type strains.</title>
        <authorList>
            <person name="Whitman W."/>
        </authorList>
    </citation>
    <scope>NUCLEOTIDE SEQUENCE [LARGE SCALE GENOMIC DNA]</scope>
    <source>
        <strain evidence="1 2">MA101b</strain>
    </source>
</reference>
<proteinExistence type="predicted"/>
<dbReference type="AlphaFoldDB" id="A0A2T5GJC5"/>
<keyword evidence="2" id="KW-1185">Reference proteome</keyword>
<dbReference type="RefSeq" id="WP_107959167.1">
    <property type="nucleotide sequence ID" value="NZ_QAOG01000005.1"/>
</dbReference>
<organism evidence="1 2">
    <name type="scientific">Sphingomonas aurantiaca</name>
    <dbReference type="NCBI Taxonomy" id="185949"/>
    <lineage>
        <taxon>Bacteria</taxon>
        <taxon>Pseudomonadati</taxon>
        <taxon>Pseudomonadota</taxon>
        <taxon>Alphaproteobacteria</taxon>
        <taxon>Sphingomonadales</taxon>
        <taxon>Sphingomonadaceae</taxon>
        <taxon>Sphingomonas</taxon>
    </lineage>
</organism>
<dbReference type="EMBL" id="QAOG01000005">
    <property type="protein sequence ID" value="PTQ59428.1"/>
    <property type="molecule type" value="Genomic_DNA"/>
</dbReference>
<accession>A0A2T5GJC5</accession>
<gene>
    <name evidence="1" type="ORF">C8J26_3178</name>
</gene>
<comment type="caution">
    <text evidence="1">The sequence shown here is derived from an EMBL/GenBank/DDBJ whole genome shotgun (WGS) entry which is preliminary data.</text>
</comment>
<evidence type="ECO:0000313" key="2">
    <source>
        <dbReference type="Proteomes" id="UP000244189"/>
    </source>
</evidence>
<dbReference type="Pfam" id="PF11848">
    <property type="entry name" value="DUF3368"/>
    <property type="match status" value="1"/>
</dbReference>
<name>A0A2T5GJC5_9SPHN</name>
<protein>
    <submittedName>
        <fullName evidence="1">Putative nucleic acid-binding protein</fullName>
    </submittedName>
</protein>
<sequence length="215" mass="22544">MDPVRFRPEPPLVADASVWINLVAGGRAVDVLRALAKPTIIPSIALGELERGRDKGRSAYAGITPLIAAGYVTVIDLPEAAENSYLSLVAGRASQTLDDGEAATLALALHLGATALIDERKAIGIAAARFPDLTVATTTDLLLSALVRSVMDADTLAAALFASLTQARMRVPDHLFDEVCDCLGADRARLCLSLPARVRTGLSDIAAAPFVCDLD</sequence>
<dbReference type="InterPro" id="IPR021799">
    <property type="entry name" value="PIN-like_prokaryotic"/>
</dbReference>
<evidence type="ECO:0000313" key="1">
    <source>
        <dbReference type="EMBL" id="PTQ59428.1"/>
    </source>
</evidence>
<dbReference type="Proteomes" id="UP000244189">
    <property type="component" value="Unassembled WGS sequence"/>
</dbReference>